<protein>
    <submittedName>
        <fullName evidence="1">Uncharacterized protein</fullName>
    </submittedName>
</protein>
<accession>A0AAD5L4S8</accession>
<keyword evidence="2" id="KW-1185">Reference proteome</keyword>
<evidence type="ECO:0000313" key="1">
    <source>
        <dbReference type="EMBL" id="KAI9555698.1"/>
    </source>
</evidence>
<reference evidence="1 2" key="1">
    <citation type="submission" date="2022-05" db="EMBL/GenBank/DDBJ databases">
        <title>A multi-omics perspective on studying reproductive biology in Daphnia sinensis.</title>
        <authorList>
            <person name="Jia J."/>
        </authorList>
    </citation>
    <scope>NUCLEOTIDE SEQUENCE [LARGE SCALE GENOMIC DNA]</scope>
    <source>
        <strain evidence="1 2">WSL</strain>
    </source>
</reference>
<name>A0AAD5L4S8_9CRUS</name>
<evidence type="ECO:0000313" key="2">
    <source>
        <dbReference type="Proteomes" id="UP000820818"/>
    </source>
</evidence>
<gene>
    <name evidence="1" type="ORF">GHT06_018213</name>
</gene>
<proteinExistence type="predicted"/>
<sequence length="81" mass="9298">MKMKSLQPIKEKTPLTWRKAAVPFATTIGEDGNQRLQSKTVTVFILRSYHSDNKDNIWTSIQALDVRQNDAHGDNNNKTKR</sequence>
<dbReference type="EMBL" id="WJBH02000007">
    <property type="protein sequence ID" value="KAI9555698.1"/>
    <property type="molecule type" value="Genomic_DNA"/>
</dbReference>
<dbReference type="Proteomes" id="UP000820818">
    <property type="component" value="Linkage Group LG7"/>
</dbReference>
<comment type="caution">
    <text evidence="1">The sequence shown here is derived from an EMBL/GenBank/DDBJ whole genome shotgun (WGS) entry which is preliminary data.</text>
</comment>
<organism evidence="1 2">
    <name type="scientific">Daphnia sinensis</name>
    <dbReference type="NCBI Taxonomy" id="1820382"/>
    <lineage>
        <taxon>Eukaryota</taxon>
        <taxon>Metazoa</taxon>
        <taxon>Ecdysozoa</taxon>
        <taxon>Arthropoda</taxon>
        <taxon>Crustacea</taxon>
        <taxon>Branchiopoda</taxon>
        <taxon>Diplostraca</taxon>
        <taxon>Cladocera</taxon>
        <taxon>Anomopoda</taxon>
        <taxon>Daphniidae</taxon>
        <taxon>Daphnia</taxon>
        <taxon>Daphnia similis group</taxon>
    </lineage>
</organism>
<dbReference type="AlphaFoldDB" id="A0AAD5L4S8"/>